<evidence type="ECO:0000256" key="5">
    <source>
        <dbReference type="ARBA" id="ARBA00038347"/>
    </source>
</evidence>
<evidence type="ECO:0000259" key="7">
    <source>
        <dbReference type="PROSITE" id="PS50850"/>
    </source>
</evidence>
<feature type="transmembrane region" description="Helical" evidence="6">
    <location>
        <begin position="378"/>
        <end position="399"/>
    </location>
</feature>
<dbReference type="EMBL" id="ML986726">
    <property type="protein sequence ID" value="KAF2258959.1"/>
    <property type="molecule type" value="Genomic_DNA"/>
</dbReference>
<evidence type="ECO:0000256" key="2">
    <source>
        <dbReference type="ARBA" id="ARBA00022692"/>
    </source>
</evidence>
<dbReference type="Gene3D" id="1.20.1250.20">
    <property type="entry name" value="MFS general substrate transporter like domains"/>
    <property type="match status" value="1"/>
</dbReference>
<dbReference type="InterPro" id="IPR036259">
    <property type="entry name" value="MFS_trans_sf"/>
</dbReference>
<accession>A0A9P4N1Q3</accession>
<keyword evidence="9" id="KW-1185">Reference proteome</keyword>
<feature type="transmembrane region" description="Helical" evidence="6">
    <location>
        <begin position="267"/>
        <end position="291"/>
    </location>
</feature>
<evidence type="ECO:0000256" key="1">
    <source>
        <dbReference type="ARBA" id="ARBA00004141"/>
    </source>
</evidence>
<dbReference type="Proteomes" id="UP000800093">
    <property type="component" value="Unassembled WGS sequence"/>
</dbReference>
<protein>
    <submittedName>
        <fullName evidence="8">MFS general substrate transporter</fullName>
    </submittedName>
</protein>
<dbReference type="AlphaFoldDB" id="A0A9P4N1Q3"/>
<evidence type="ECO:0000256" key="3">
    <source>
        <dbReference type="ARBA" id="ARBA00022989"/>
    </source>
</evidence>
<feature type="transmembrane region" description="Helical" evidence="6">
    <location>
        <begin position="355"/>
        <end position="372"/>
    </location>
</feature>
<feature type="transmembrane region" description="Helical" evidence="6">
    <location>
        <begin position="135"/>
        <end position="157"/>
    </location>
</feature>
<feature type="transmembrane region" description="Helical" evidence="6">
    <location>
        <begin position="311"/>
        <end position="334"/>
    </location>
</feature>
<comment type="subcellular location">
    <subcellularLocation>
        <location evidence="1">Membrane</location>
        <topology evidence="1">Multi-pass membrane protein</topology>
    </subcellularLocation>
</comment>
<dbReference type="InterPro" id="IPR011701">
    <property type="entry name" value="MFS"/>
</dbReference>
<dbReference type="PANTHER" id="PTHR23502:SF163">
    <property type="entry name" value="MAJOR FACILITATOR SUPERFAMILY (MFS) PROFILE DOMAIN-CONTAINING PROTEIN"/>
    <property type="match status" value="1"/>
</dbReference>
<feature type="transmembrane region" description="Helical" evidence="6">
    <location>
        <begin position="41"/>
        <end position="69"/>
    </location>
</feature>
<evidence type="ECO:0000256" key="4">
    <source>
        <dbReference type="ARBA" id="ARBA00023136"/>
    </source>
</evidence>
<evidence type="ECO:0000313" key="8">
    <source>
        <dbReference type="EMBL" id="KAF2258959.1"/>
    </source>
</evidence>
<keyword evidence="3 6" id="KW-1133">Transmembrane helix</keyword>
<dbReference type="InterPro" id="IPR020846">
    <property type="entry name" value="MFS_dom"/>
</dbReference>
<organism evidence="8 9">
    <name type="scientific">Lojkania enalia</name>
    <dbReference type="NCBI Taxonomy" id="147567"/>
    <lineage>
        <taxon>Eukaryota</taxon>
        <taxon>Fungi</taxon>
        <taxon>Dikarya</taxon>
        <taxon>Ascomycota</taxon>
        <taxon>Pezizomycotina</taxon>
        <taxon>Dothideomycetes</taxon>
        <taxon>Pleosporomycetidae</taxon>
        <taxon>Pleosporales</taxon>
        <taxon>Pleosporales incertae sedis</taxon>
        <taxon>Lojkania</taxon>
    </lineage>
</organism>
<dbReference type="FunFam" id="1.20.1250.20:FF:000509">
    <property type="entry name" value="MFS general substrate transporter"/>
    <property type="match status" value="1"/>
</dbReference>
<evidence type="ECO:0000256" key="6">
    <source>
        <dbReference type="SAM" id="Phobius"/>
    </source>
</evidence>
<comment type="caution">
    <text evidence="8">The sequence shown here is derived from an EMBL/GenBank/DDBJ whole genome shotgun (WGS) entry which is preliminary data.</text>
</comment>
<keyword evidence="2 6" id="KW-0812">Transmembrane</keyword>
<gene>
    <name evidence="8" type="ORF">CC78DRAFT_537416</name>
</gene>
<feature type="domain" description="Major facilitator superfamily (MFS) profile" evidence="7">
    <location>
        <begin position="43"/>
        <end position="472"/>
    </location>
</feature>
<evidence type="ECO:0000313" key="9">
    <source>
        <dbReference type="Proteomes" id="UP000800093"/>
    </source>
</evidence>
<reference evidence="9" key="1">
    <citation type="journal article" date="2020" name="Stud. Mycol.">
        <title>101 Dothideomycetes genomes: A test case for predicting lifestyles and emergence of pathogens.</title>
        <authorList>
            <person name="Haridas S."/>
            <person name="Albert R."/>
            <person name="Binder M."/>
            <person name="Bloem J."/>
            <person name="LaButti K."/>
            <person name="Salamov A."/>
            <person name="Andreopoulos B."/>
            <person name="Baker S."/>
            <person name="Barry K."/>
            <person name="Bills G."/>
            <person name="Bluhm B."/>
            <person name="Cannon C."/>
            <person name="Castanera R."/>
            <person name="Culley D."/>
            <person name="Daum C."/>
            <person name="Ezra D."/>
            <person name="Gonzalez J."/>
            <person name="Henrissat B."/>
            <person name="Kuo A."/>
            <person name="Liang C."/>
            <person name="Lipzen A."/>
            <person name="Lutzoni F."/>
            <person name="Magnuson J."/>
            <person name="Mondo S."/>
            <person name="Nolan M."/>
            <person name="Ohm R."/>
            <person name="Pangilinan J."/>
            <person name="Park H.-J."/>
            <person name="Ramirez L."/>
            <person name="Alfaro M."/>
            <person name="Sun H."/>
            <person name="Tritt A."/>
            <person name="Yoshinaga Y."/>
            <person name="Zwiers L.-H."/>
            <person name="Turgeon B."/>
            <person name="Goodwin S."/>
            <person name="Spatafora J."/>
            <person name="Crous P."/>
            <person name="Grigoriev I."/>
        </authorList>
    </citation>
    <scope>NUCLEOTIDE SEQUENCE [LARGE SCALE GENOMIC DNA]</scope>
    <source>
        <strain evidence="9">CBS 304.66</strain>
    </source>
</reference>
<dbReference type="PANTHER" id="PTHR23502">
    <property type="entry name" value="MAJOR FACILITATOR SUPERFAMILY"/>
    <property type="match status" value="1"/>
</dbReference>
<proteinExistence type="inferred from homology"/>
<sequence length="482" mass="52136">MEEQPLLAGEPDDIIKHHQALHFNPNGDAKNPREWPLAYKYAVVLLLASMAFTVTFTCISVVPLAGGIVQDLDNGSSNPQASALLVTIWELGEAAGPLLIAPLSEVLGRYPVMNGCNIMFILTTILASISQSTKALIAMRALTGLAVASNVLNPAIIGDMFESDHRGSAMSLVMLAPLIGGAVGPAISGTISQTMGWRWVLYLAAGLATSCEILFLTCFHETYSISILRQRAQKLHLNSDEFPSAAKDEQGAHKNVKKLWHSITRPLAVLFGSGVLLSLSFFGSINFSYFYVMSITLANILKDIYGFSPALTGSLFVFFSVGSFIGVLICNVFLDKIYVKLRGDQKGKPEHRLPLAVIGAFALPLSLMMYGWTAHLHLPVPLLLASVSLLGLTLLLIMIPLSAYVVDAFGLFSASAMTGVIVTRCLMGTFLPLAASPLAQRFGYGWGFTFLAMASLALAPIPVFILRYGYAWRQRGKFTRDV</sequence>
<feature type="transmembrane region" description="Helical" evidence="6">
    <location>
        <begin position="411"/>
        <end position="434"/>
    </location>
</feature>
<feature type="transmembrane region" description="Helical" evidence="6">
    <location>
        <begin position="112"/>
        <end position="129"/>
    </location>
</feature>
<dbReference type="GO" id="GO:0016020">
    <property type="term" value="C:membrane"/>
    <property type="evidence" value="ECO:0007669"/>
    <property type="project" value="UniProtKB-SubCell"/>
</dbReference>
<dbReference type="OrthoDB" id="5296287at2759"/>
<comment type="similarity">
    <text evidence="5">Belongs to the major facilitator superfamily. CAR1 family.</text>
</comment>
<dbReference type="SUPFAM" id="SSF103473">
    <property type="entry name" value="MFS general substrate transporter"/>
    <property type="match status" value="1"/>
</dbReference>
<dbReference type="GO" id="GO:0022857">
    <property type="term" value="F:transmembrane transporter activity"/>
    <property type="evidence" value="ECO:0007669"/>
    <property type="project" value="InterPro"/>
</dbReference>
<feature type="transmembrane region" description="Helical" evidence="6">
    <location>
        <begin position="446"/>
        <end position="470"/>
    </location>
</feature>
<keyword evidence="4 6" id="KW-0472">Membrane</keyword>
<dbReference type="Pfam" id="PF07690">
    <property type="entry name" value="MFS_1"/>
    <property type="match status" value="1"/>
</dbReference>
<name>A0A9P4N1Q3_9PLEO</name>
<dbReference type="PROSITE" id="PS50850">
    <property type="entry name" value="MFS"/>
    <property type="match status" value="1"/>
</dbReference>
<feature type="transmembrane region" description="Helical" evidence="6">
    <location>
        <begin position="169"/>
        <end position="187"/>
    </location>
</feature>